<reference evidence="1 2" key="1">
    <citation type="submission" date="2020-07" db="EMBL/GenBank/DDBJ databases">
        <title>Taxonomic proposal: Crassvirales, a new order of highly abundant and diverse bacterial viruses.</title>
        <authorList>
            <person name="Shkoporov A.N."/>
            <person name="Stockdale S.R."/>
            <person name="Guerin E."/>
            <person name="Ross R.P."/>
            <person name="Hill C."/>
        </authorList>
    </citation>
    <scope>NUCLEOTIDE SEQUENCE [LARGE SCALE GENOMIC DNA]</scope>
</reference>
<dbReference type="Proteomes" id="UP000593734">
    <property type="component" value="Segment"/>
</dbReference>
<dbReference type="Pfam" id="PF24132">
    <property type="entry name" value="DUF7399"/>
    <property type="match status" value="1"/>
</dbReference>
<evidence type="ECO:0000313" key="1">
    <source>
        <dbReference type="EMBL" id="QOR57209.1"/>
    </source>
</evidence>
<organism evidence="1 2">
    <name type="scientific">uncultured phage cr6_1</name>
    <dbReference type="NCBI Taxonomy" id="2772085"/>
    <lineage>
        <taxon>Viruses</taxon>
        <taxon>Duplodnaviria</taxon>
        <taxon>Heunggongvirae</taxon>
        <taxon>Uroviricota</taxon>
        <taxon>Caudoviricetes</taxon>
        <taxon>Crassvirales</taxon>
        <taxon>Suoliviridae</taxon>
        <taxon>Bearivirinae</taxon>
        <taxon>Afonbuvirus</taxon>
        <taxon>Afonbuvirus faecalis</taxon>
    </lineage>
</organism>
<evidence type="ECO:0000313" key="2">
    <source>
        <dbReference type="Proteomes" id="UP000593734"/>
    </source>
</evidence>
<name>A0A7M1RU32_9CAUD</name>
<dbReference type="RefSeq" id="YP_010112661.1">
    <property type="nucleotide sequence ID" value="NC_055894.1"/>
</dbReference>
<dbReference type="KEGG" id="vg:65131141"/>
<dbReference type="GeneID" id="65131141"/>
<proteinExistence type="predicted"/>
<accession>A0A7M1RU32</accession>
<dbReference type="InterPro" id="IPR055823">
    <property type="entry name" value="DUF7399"/>
</dbReference>
<sequence length="142" mass="16631">MEGYKVIKDFSFAEKGDVFTKVEDLNLWELQKSEVVSDTETYTSMAFDSSTMEELANKDYVIWYSEEAEEDDNEDECECCCDKLEKVKEYVNTLIDTYTKDYNELMKDYNEGNVQQCVKVEAETVYHNLNKVLNSIKDLLDE</sequence>
<protein>
    <submittedName>
        <fullName evidence="1">Uncharacterized protein</fullName>
    </submittedName>
</protein>
<dbReference type="EMBL" id="MT774401">
    <property type="protein sequence ID" value="QOR57209.1"/>
    <property type="molecule type" value="Genomic_DNA"/>
</dbReference>
<keyword evidence="2" id="KW-1185">Reference proteome</keyword>